<organism evidence="3 4">
    <name type="scientific">Pseudofrankia inefficax (strain DSM 45817 / CECT 9037 / DDB 130130 / EuI1c)</name>
    <name type="common">Frankia inefficax</name>
    <dbReference type="NCBI Taxonomy" id="298654"/>
    <lineage>
        <taxon>Bacteria</taxon>
        <taxon>Bacillati</taxon>
        <taxon>Actinomycetota</taxon>
        <taxon>Actinomycetes</taxon>
        <taxon>Frankiales</taxon>
        <taxon>Frankiaceae</taxon>
        <taxon>Pseudofrankia</taxon>
    </lineage>
</organism>
<dbReference type="eggNOG" id="COG1396">
    <property type="taxonomic scope" value="Bacteria"/>
</dbReference>
<dbReference type="PANTHER" id="PTHR46797:SF1">
    <property type="entry name" value="METHYLPHOSPHONATE SYNTHASE"/>
    <property type="match status" value="1"/>
</dbReference>
<gene>
    <name evidence="3" type="ordered locus">FraEuI1c_0297</name>
</gene>
<reference evidence="3 4" key="1">
    <citation type="submission" date="2010-10" db="EMBL/GenBank/DDBJ databases">
        <title>Complete sequence of Frankia sp. EuI1c.</title>
        <authorList>
            <consortium name="US DOE Joint Genome Institute"/>
            <person name="Lucas S."/>
            <person name="Copeland A."/>
            <person name="Lapidus A."/>
            <person name="Cheng J.-F."/>
            <person name="Bruce D."/>
            <person name="Goodwin L."/>
            <person name="Pitluck S."/>
            <person name="Chertkov O."/>
            <person name="Detter J.C."/>
            <person name="Han C."/>
            <person name="Tapia R."/>
            <person name="Land M."/>
            <person name="Hauser L."/>
            <person name="Jeffries C."/>
            <person name="Kyrpides N."/>
            <person name="Ivanova N."/>
            <person name="Mikhailova N."/>
            <person name="Beauchemin N."/>
            <person name="Sen A."/>
            <person name="Sur S.A."/>
            <person name="Gtari M."/>
            <person name="Wall L."/>
            <person name="Tisa L."/>
            <person name="Woyke T."/>
        </authorList>
    </citation>
    <scope>NUCLEOTIDE SEQUENCE [LARGE SCALE GENOMIC DNA]</scope>
    <source>
        <strain evidence="4">DSM 45817 / CECT 9037 / EuI1c</strain>
    </source>
</reference>
<dbReference type="CDD" id="cd00093">
    <property type="entry name" value="HTH_XRE"/>
    <property type="match status" value="1"/>
</dbReference>
<name>E3J7B0_PSEI1</name>
<dbReference type="STRING" id="298654.FraEuI1c_0297"/>
<dbReference type="GO" id="GO:0003677">
    <property type="term" value="F:DNA binding"/>
    <property type="evidence" value="ECO:0007669"/>
    <property type="project" value="UniProtKB-KW"/>
</dbReference>
<dbReference type="GO" id="GO:0003700">
    <property type="term" value="F:DNA-binding transcription factor activity"/>
    <property type="evidence" value="ECO:0007669"/>
    <property type="project" value="TreeGrafter"/>
</dbReference>
<keyword evidence="1" id="KW-0238">DNA-binding</keyword>
<dbReference type="GO" id="GO:0005829">
    <property type="term" value="C:cytosol"/>
    <property type="evidence" value="ECO:0007669"/>
    <property type="project" value="TreeGrafter"/>
</dbReference>
<keyword evidence="4" id="KW-1185">Reference proteome</keyword>
<proteinExistence type="predicted"/>
<dbReference type="Pfam" id="PF19054">
    <property type="entry name" value="DUF5753"/>
    <property type="match status" value="1"/>
</dbReference>
<dbReference type="InterPro" id="IPR010982">
    <property type="entry name" value="Lambda_DNA-bd_dom_sf"/>
</dbReference>
<dbReference type="AlphaFoldDB" id="E3J7B0"/>
<dbReference type="PANTHER" id="PTHR46797">
    <property type="entry name" value="HTH-TYPE TRANSCRIPTIONAL REGULATOR"/>
    <property type="match status" value="1"/>
</dbReference>
<dbReference type="Pfam" id="PF13560">
    <property type="entry name" value="HTH_31"/>
    <property type="match status" value="1"/>
</dbReference>
<evidence type="ECO:0000256" key="1">
    <source>
        <dbReference type="ARBA" id="ARBA00023125"/>
    </source>
</evidence>
<dbReference type="Gene3D" id="1.10.260.40">
    <property type="entry name" value="lambda repressor-like DNA-binding domains"/>
    <property type="match status" value="1"/>
</dbReference>
<evidence type="ECO:0000313" key="3">
    <source>
        <dbReference type="EMBL" id="ADP78383.1"/>
    </source>
</evidence>
<protein>
    <submittedName>
        <fullName evidence="3">Helix-turn-helix domain protein</fullName>
    </submittedName>
</protein>
<dbReference type="InterPro" id="IPR043917">
    <property type="entry name" value="DUF5753"/>
</dbReference>
<sequence length="306" mass="34324">METDDRSGRHHDPSETVGAALARLRRESGLTGVEVAKRSGVSQGQISKIENSRVTPSQADVVRFAGALDLPGALVADLVERSRQAQALARERRRGANRSVAANQEDYLEEEGRARHLRAFEPILVPGLLQTSEYARRVINRFYAVIYGDDRQGWPDTAAAVRLRLERQERLYDPDRDFKFIISESALRARFGAKDYWPLLMAAQIQRIESACELPNVEIRIVPTDTSLPFPAIEPFEIMDDAVVITESTAGSSRRDRDGVEIYARVFDRFWSSSTPDVLPILSRYKTEFLEESTKVAKSEDAGTGQ</sequence>
<dbReference type="InterPro" id="IPR050807">
    <property type="entry name" value="TransReg_Diox_bact_type"/>
</dbReference>
<dbReference type="HOGENOM" id="CLU_055817_2_1_11"/>
<dbReference type="PROSITE" id="PS50943">
    <property type="entry name" value="HTH_CROC1"/>
    <property type="match status" value="1"/>
</dbReference>
<evidence type="ECO:0000259" key="2">
    <source>
        <dbReference type="PROSITE" id="PS50943"/>
    </source>
</evidence>
<dbReference type="EMBL" id="CP002299">
    <property type="protein sequence ID" value="ADP78383.1"/>
    <property type="molecule type" value="Genomic_DNA"/>
</dbReference>
<evidence type="ECO:0000313" key="4">
    <source>
        <dbReference type="Proteomes" id="UP000002484"/>
    </source>
</evidence>
<dbReference type="InterPro" id="IPR001387">
    <property type="entry name" value="Cro/C1-type_HTH"/>
</dbReference>
<dbReference type="Proteomes" id="UP000002484">
    <property type="component" value="Chromosome"/>
</dbReference>
<dbReference type="KEGG" id="fri:FraEuI1c_0297"/>
<feature type="domain" description="HTH cro/C1-type" evidence="2">
    <location>
        <begin position="21"/>
        <end position="74"/>
    </location>
</feature>
<dbReference type="OrthoDB" id="4966777at2"/>
<accession>E3J7B0</accession>
<dbReference type="InParanoid" id="E3J7B0"/>
<dbReference type="RefSeq" id="WP_013421506.1">
    <property type="nucleotide sequence ID" value="NC_014666.1"/>
</dbReference>
<dbReference type="SMART" id="SM00530">
    <property type="entry name" value="HTH_XRE"/>
    <property type="match status" value="1"/>
</dbReference>
<dbReference type="SUPFAM" id="SSF47413">
    <property type="entry name" value="lambda repressor-like DNA-binding domains"/>
    <property type="match status" value="1"/>
</dbReference>